<evidence type="ECO:0000313" key="2">
    <source>
        <dbReference type="EMBL" id="TDX45192.1"/>
    </source>
</evidence>
<gene>
    <name evidence="2" type="ORF">C7959_1484</name>
</gene>
<dbReference type="EMBL" id="SOEG01000048">
    <property type="protein sequence ID" value="TDX45192.1"/>
    <property type="molecule type" value="Genomic_DNA"/>
</dbReference>
<keyword evidence="1" id="KW-0472">Membrane</keyword>
<sequence>MDYNTEKGFTLLEVILAIALLGIIGVAFSSYWSTSTSALEDIHLQGLAREIAYNSVEQLQKAGDNLDEDDNFDLIISNSISEENENLKIDGVSFSKEVSASDYQDGVKEINIKVRYNQSQVNLSLLLADKRELD</sequence>
<dbReference type="PROSITE" id="PS00409">
    <property type="entry name" value="PROKAR_NTER_METHYL"/>
    <property type="match status" value="1"/>
</dbReference>
<dbReference type="AlphaFoldDB" id="A0A4R8GI13"/>
<protein>
    <submittedName>
        <fullName evidence="2">Prepilin-type N-terminal cleavage/methylation domain-containing protein</fullName>
    </submittedName>
</protein>
<keyword evidence="1" id="KW-0812">Transmembrane</keyword>
<comment type="caution">
    <text evidence="2">The sequence shown here is derived from an EMBL/GenBank/DDBJ whole genome shotgun (WGS) entry which is preliminary data.</text>
</comment>
<evidence type="ECO:0000313" key="3">
    <source>
        <dbReference type="Proteomes" id="UP000295832"/>
    </source>
</evidence>
<keyword evidence="3" id="KW-1185">Reference proteome</keyword>
<dbReference type="STRING" id="926561.GCA_000379025_02916"/>
<dbReference type="Pfam" id="PF07963">
    <property type="entry name" value="N_methyl"/>
    <property type="match status" value="1"/>
</dbReference>
<keyword evidence="1" id="KW-1133">Transmembrane helix</keyword>
<dbReference type="NCBIfam" id="TIGR02532">
    <property type="entry name" value="IV_pilin_GFxxxE"/>
    <property type="match status" value="1"/>
</dbReference>
<dbReference type="RefSeq" id="WP_134118977.1">
    <property type="nucleotide sequence ID" value="NZ_SOEG01000048.1"/>
</dbReference>
<feature type="transmembrane region" description="Helical" evidence="1">
    <location>
        <begin position="12"/>
        <end position="32"/>
    </location>
</feature>
<reference evidence="2 3" key="1">
    <citation type="submission" date="2019-03" db="EMBL/GenBank/DDBJ databases">
        <title>Subsurface microbial communities from deep shales in Ohio and West Virginia, USA.</title>
        <authorList>
            <person name="Wrighton K."/>
        </authorList>
    </citation>
    <scope>NUCLEOTIDE SEQUENCE [LARGE SCALE GENOMIC DNA]</scope>
    <source>
        <strain evidence="2 3">MSL 6dP</strain>
    </source>
</reference>
<dbReference type="InterPro" id="IPR012902">
    <property type="entry name" value="N_methyl_site"/>
</dbReference>
<proteinExistence type="predicted"/>
<evidence type="ECO:0000256" key="1">
    <source>
        <dbReference type="SAM" id="Phobius"/>
    </source>
</evidence>
<accession>A0A4R8GI13</accession>
<dbReference type="Proteomes" id="UP000295832">
    <property type="component" value="Unassembled WGS sequence"/>
</dbReference>
<organism evidence="2 3">
    <name type="scientific">Orenia marismortui</name>
    <dbReference type="NCBI Taxonomy" id="46469"/>
    <lineage>
        <taxon>Bacteria</taxon>
        <taxon>Bacillati</taxon>
        <taxon>Bacillota</taxon>
        <taxon>Clostridia</taxon>
        <taxon>Halanaerobiales</taxon>
        <taxon>Halobacteroidaceae</taxon>
        <taxon>Orenia</taxon>
    </lineage>
</organism>
<name>A0A4R8GI13_9FIRM</name>